<dbReference type="AlphaFoldDB" id="A0A2K1JS49"/>
<dbReference type="PaxDb" id="3218-PP1S155_5V6.1"/>
<evidence type="ECO:0000313" key="3">
    <source>
        <dbReference type="EnsemblPlants" id="PAC:32973164.CDS.1"/>
    </source>
</evidence>
<keyword evidence="4" id="KW-1185">Reference proteome</keyword>
<dbReference type="EnsemblPlants" id="Pp3c12_25189V3.1">
    <property type="protein sequence ID" value="PAC:32973164.CDS.1"/>
    <property type="gene ID" value="Pp3c12_25189"/>
</dbReference>
<evidence type="ECO:0000313" key="2">
    <source>
        <dbReference type="EMBL" id="PNR44359.1"/>
    </source>
</evidence>
<accession>A0A2K1JS49</accession>
<evidence type="ECO:0000313" key="4">
    <source>
        <dbReference type="Proteomes" id="UP000006727"/>
    </source>
</evidence>
<sequence length="77" mass="8609">MGMRVSCREKVNISLGDIRRSSVEFIVAATTEITAMEHGIVFSAVKRSIVRLSKASDGGDDDHIEEQRRMTSPLFLR</sequence>
<dbReference type="Proteomes" id="UP000006727">
    <property type="component" value="Chromosome 12"/>
</dbReference>
<gene>
    <name evidence="2" type="ORF">PHYPA_016743</name>
</gene>
<proteinExistence type="predicted"/>
<dbReference type="EMBL" id="ABEU02000012">
    <property type="protein sequence ID" value="PNR44359.1"/>
    <property type="molecule type" value="Genomic_DNA"/>
</dbReference>
<organism evidence="2">
    <name type="scientific">Physcomitrium patens</name>
    <name type="common">Spreading-leaved earth moss</name>
    <name type="synonym">Physcomitrella patens</name>
    <dbReference type="NCBI Taxonomy" id="3218"/>
    <lineage>
        <taxon>Eukaryota</taxon>
        <taxon>Viridiplantae</taxon>
        <taxon>Streptophyta</taxon>
        <taxon>Embryophyta</taxon>
        <taxon>Bryophyta</taxon>
        <taxon>Bryophytina</taxon>
        <taxon>Bryopsida</taxon>
        <taxon>Funariidae</taxon>
        <taxon>Funariales</taxon>
        <taxon>Funariaceae</taxon>
        <taxon>Physcomitrium</taxon>
    </lineage>
</organism>
<dbReference type="InParanoid" id="A0A2K1JS49"/>
<protein>
    <submittedName>
        <fullName evidence="2 3">Uncharacterized protein</fullName>
    </submittedName>
</protein>
<reference evidence="2 4" key="1">
    <citation type="journal article" date="2008" name="Science">
        <title>The Physcomitrella genome reveals evolutionary insights into the conquest of land by plants.</title>
        <authorList>
            <person name="Rensing S."/>
            <person name="Lang D."/>
            <person name="Zimmer A."/>
            <person name="Terry A."/>
            <person name="Salamov A."/>
            <person name="Shapiro H."/>
            <person name="Nishiyama T."/>
            <person name="Perroud P.-F."/>
            <person name="Lindquist E."/>
            <person name="Kamisugi Y."/>
            <person name="Tanahashi T."/>
            <person name="Sakakibara K."/>
            <person name="Fujita T."/>
            <person name="Oishi K."/>
            <person name="Shin-I T."/>
            <person name="Kuroki Y."/>
            <person name="Toyoda A."/>
            <person name="Suzuki Y."/>
            <person name="Hashimoto A."/>
            <person name="Yamaguchi K."/>
            <person name="Sugano A."/>
            <person name="Kohara Y."/>
            <person name="Fujiyama A."/>
            <person name="Anterola A."/>
            <person name="Aoki S."/>
            <person name="Ashton N."/>
            <person name="Barbazuk W.B."/>
            <person name="Barker E."/>
            <person name="Bennetzen J."/>
            <person name="Bezanilla M."/>
            <person name="Blankenship R."/>
            <person name="Cho S.H."/>
            <person name="Dutcher S."/>
            <person name="Estelle M."/>
            <person name="Fawcett J.A."/>
            <person name="Gundlach H."/>
            <person name="Hanada K."/>
            <person name="Heyl A."/>
            <person name="Hicks K.A."/>
            <person name="Hugh J."/>
            <person name="Lohr M."/>
            <person name="Mayer K."/>
            <person name="Melkozernov A."/>
            <person name="Murata T."/>
            <person name="Nelson D."/>
            <person name="Pils B."/>
            <person name="Prigge M."/>
            <person name="Reiss B."/>
            <person name="Renner T."/>
            <person name="Rombauts S."/>
            <person name="Rushton P."/>
            <person name="Sanderfoot A."/>
            <person name="Schween G."/>
            <person name="Shiu S.-H."/>
            <person name="Stueber K."/>
            <person name="Theodoulou F.L."/>
            <person name="Tu H."/>
            <person name="Van de Peer Y."/>
            <person name="Verrier P.J."/>
            <person name="Waters E."/>
            <person name="Wood A."/>
            <person name="Yang L."/>
            <person name="Cove D."/>
            <person name="Cuming A."/>
            <person name="Hasebe M."/>
            <person name="Lucas S."/>
            <person name="Mishler D.B."/>
            <person name="Reski R."/>
            <person name="Grigoriev I."/>
            <person name="Quatrano R.S."/>
            <person name="Boore J.L."/>
        </authorList>
    </citation>
    <scope>NUCLEOTIDE SEQUENCE [LARGE SCALE GENOMIC DNA]</scope>
    <source>
        <strain evidence="3 4">cv. Gransden 2004</strain>
    </source>
</reference>
<name>A0A2K1JS49_PHYPA</name>
<evidence type="ECO:0000256" key="1">
    <source>
        <dbReference type="SAM" id="MobiDB-lite"/>
    </source>
</evidence>
<dbReference type="Gramene" id="Pp3c12_25189V3.1">
    <property type="protein sequence ID" value="PAC:32973164.CDS.1"/>
    <property type="gene ID" value="Pp3c12_25189"/>
</dbReference>
<feature type="region of interest" description="Disordered" evidence="1">
    <location>
        <begin position="54"/>
        <end position="77"/>
    </location>
</feature>
<reference evidence="2 4" key="2">
    <citation type="journal article" date="2018" name="Plant J.">
        <title>The Physcomitrella patens chromosome-scale assembly reveals moss genome structure and evolution.</title>
        <authorList>
            <person name="Lang D."/>
            <person name="Ullrich K.K."/>
            <person name="Murat F."/>
            <person name="Fuchs J."/>
            <person name="Jenkins J."/>
            <person name="Haas F.B."/>
            <person name="Piednoel M."/>
            <person name="Gundlach H."/>
            <person name="Van Bel M."/>
            <person name="Meyberg R."/>
            <person name="Vives C."/>
            <person name="Morata J."/>
            <person name="Symeonidi A."/>
            <person name="Hiss M."/>
            <person name="Muchero W."/>
            <person name="Kamisugi Y."/>
            <person name="Saleh O."/>
            <person name="Blanc G."/>
            <person name="Decker E.L."/>
            <person name="van Gessel N."/>
            <person name="Grimwood J."/>
            <person name="Hayes R.D."/>
            <person name="Graham S.W."/>
            <person name="Gunter L.E."/>
            <person name="McDaniel S.F."/>
            <person name="Hoernstein S.N.W."/>
            <person name="Larsson A."/>
            <person name="Li F.W."/>
            <person name="Perroud P.F."/>
            <person name="Phillips J."/>
            <person name="Ranjan P."/>
            <person name="Rokshar D.S."/>
            <person name="Rothfels C.J."/>
            <person name="Schneider L."/>
            <person name="Shu S."/>
            <person name="Stevenson D.W."/>
            <person name="Thummler F."/>
            <person name="Tillich M."/>
            <person name="Villarreal Aguilar J.C."/>
            <person name="Widiez T."/>
            <person name="Wong G.K."/>
            <person name="Wymore A."/>
            <person name="Zhang Y."/>
            <person name="Zimmer A.D."/>
            <person name="Quatrano R.S."/>
            <person name="Mayer K.F.X."/>
            <person name="Goodstein D."/>
            <person name="Casacuberta J.M."/>
            <person name="Vandepoele K."/>
            <person name="Reski R."/>
            <person name="Cuming A.C."/>
            <person name="Tuskan G.A."/>
            <person name="Maumus F."/>
            <person name="Salse J."/>
            <person name="Schmutz J."/>
            <person name="Rensing S.A."/>
        </authorList>
    </citation>
    <scope>NUCLEOTIDE SEQUENCE [LARGE SCALE GENOMIC DNA]</scope>
    <source>
        <strain evidence="3 4">cv. Gransden 2004</strain>
    </source>
</reference>
<reference evidence="3" key="3">
    <citation type="submission" date="2020-12" db="UniProtKB">
        <authorList>
            <consortium name="EnsemblPlants"/>
        </authorList>
    </citation>
    <scope>IDENTIFICATION</scope>
</reference>